<keyword evidence="5" id="KW-0812">Transmembrane</keyword>
<evidence type="ECO:0000256" key="4">
    <source>
        <dbReference type="SAM" id="MobiDB-lite"/>
    </source>
</evidence>
<feature type="transmembrane region" description="Helical" evidence="5">
    <location>
        <begin position="267"/>
        <end position="287"/>
    </location>
</feature>
<feature type="transmembrane region" description="Helical" evidence="5">
    <location>
        <begin position="113"/>
        <end position="133"/>
    </location>
</feature>
<reference evidence="7" key="1">
    <citation type="submission" date="2023-07" db="EMBL/GenBank/DDBJ databases">
        <title>Myceligenerans salitolerans sp. nov., a halotolerant actinomycete isolated from a salt lake in Xinjiang, China.</title>
        <authorList>
            <person name="Guan T."/>
        </authorList>
    </citation>
    <scope>NUCLEOTIDE SEQUENCE [LARGE SCALE GENOMIC DNA]</scope>
    <source>
        <strain evidence="7">XHU 5031</strain>
    </source>
</reference>
<accession>A0ABS3I7S0</accession>
<dbReference type="RefSeq" id="WP_207275013.1">
    <property type="nucleotide sequence ID" value="NZ_JAFMPK010000033.1"/>
</dbReference>
<dbReference type="PANTHER" id="PTHR30413">
    <property type="entry name" value="INNER MEMBRANE TRANSPORT PERMEASE"/>
    <property type="match status" value="1"/>
</dbReference>
<keyword evidence="7" id="KW-1185">Reference proteome</keyword>
<organism evidence="6 7">
    <name type="scientific">Myceligenerans salitolerans</name>
    <dbReference type="NCBI Taxonomy" id="1230528"/>
    <lineage>
        <taxon>Bacteria</taxon>
        <taxon>Bacillati</taxon>
        <taxon>Actinomycetota</taxon>
        <taxon>Actinomycetes</taxon>
        <taxon>Micrococcales</taxon>
        <taxon>Promicromonosporaceae</taxon>
        <taxon>Myceligenerans</taxon>
    </lineage>
</organism>
<dbReference type="EMBL" id="JAFMPK010000033">
    <property type="protein sequence ID" value="MBO0609055.1"/>
    <property type="molecule type" value="Genomic_DNA"/>
</dbReference>
<proteinExistence type="inferred from homology"/>
<feature type="transmembrane region" description="Helical" evidence="5">
    <location>
        <begin position="154"/>
        <end position="185"/>
    </location>
</feature>
<feature type="compositionally biased region" description="Basic and acidic residues" evidence="4">
    <location>
        <begin position="1"/>
        <end position="11"/>
    </location>
</feature>
<evidence type="ECO:0000313" key="6">
    <source>
        <dbReference type="EMBL" id="MBO0609055.1"/>
    </source>
</evidence>
<evidence type="ECO:0000256" key="1">
    <source>
        <dbReference type="ARBA" id="ARBA00004429"/>
    </source>
</evidence>
<dbReference type="Proteomes" id="UP000664617">
    <property type="component" value="Unassembled WGS sequence"/>
</dbReference>
<sequence length="329" mass="36786">MPGRPGTKENEESVTVTENRAAASEPLSSAEARALAQQHGLEEAGVRPRMGTYLKQLWARRDFIRVFSTSKAYAKHQGSFLGQMWATLNPTLNAIIYTLIFGFILGADRGVENVVAFIVIGVFIFRLMDNAISSGARAIDGNMQLVRSLRFPRAVLPLANVITSLTLFIPTVGVMCLFTLASGYLGYVTDKDLKVITLTWHWLEIVPALALVTLLNTGISFFMARYGYGKPDLLQVLPFITRLLMYGSGVLFPITRFVDGTDQTSTIVRAILEYQPVAVFLRLFRMIMMDDATIPYDPWLWAWAGGWALFILVGGFIYFWAAEERYGRD</sequence>
<feature type="transmembrane region" description="Helical" evidence="5">
    <location>
        <begin position="205"/>
        <end position="224"/>
    </location>
</feature>
<comment type="caution">
    <text evidence="6">The sequence shown here is derived from an EMBL/GenBank/DDBJ whole genome shotgun (WGS) entry which is preliminary data.</text>
</comment>
<feature type="transmembrane region" description="Helical" evidence="5">
    <location>
        <begin position="85"/>
        <end position="107"/>
    </location>
</feature>
<name>A0ABS3I7S0_9MICO</name>
<evidence type="ECO:0000256" key="2">
    <source>
        <dbReference type="ARBA" id="ARBA00007783"/>
    </source>
</evidence>
<feature type="transmembrane region" description="Helical" evidence="5">
    <location>
        <begin position="299"/>
        <end position="321"/>
    </location>
</feature>
<keyword evidence="5" id="KW-1133">Transmembrane helix</keyword>
<keyword evidence="5" id="KW-0472">Membrane</keyword>
<evidence type="ECO:0000256" key="5">
    <source>
        <dbReference type="SAM" id="Phobius"/>
    </source>
</evidence>
<feature type="transmembrane region" description="Helical" evidence="5">
    <location>
        <begin position="236"/>
        <end position="255"/>
    </location>
</feature>
<keyword evidence="3" id="KW-0813">Transport</keyword>
<gene>
    <name evidence="6" type="ORF">J0911_08420</name>
</gene>
<comment type="similarity">
    <text evidence="2">Belongs to the ABC-2 integral membrane protein family.</text>
</comment>
<evidence type="ECO:0000256" key="3">
    <source>
        <dbReference type="ARBA" id="ARBA00022448"/>
    </source>
</evidence>
<dbReference type="PANTHER" id="PTHR30413:SF8">
    <property type="entry name" value="TRANSPORT PERMEASE PROTEIN"/>
    <property type="match status" value="1"/>
</dbReference>
<comment type="subcellular location">
    <subcellularLocation>
        <location evidence="1">Cell inner membrane</location>
        <topology evidence="1">Multi-pass membrane protein</topology>
    </subcellularLocation>
</comment>
<protein>
    <submittedName>
        <fullName evidence="6">ABC transporter permease</fullName>
    </submittedName>
</protein>
<feature type="region of interest" description="Disordered" evidence="4">
    <location>
        <begin position="1"/>
        <end position="26"/>
    </location>
</feature>
<evidence type="ECO:0000313" key="7">
    <source>
        <dbReference type="Proteomes" id="UP000664617"/>
    </source>
</evidence>